<dbReference type="AlphaFoldDB" id="A0A7E4UZ40"/>
<sequence length="234" mass="26353">MFLGKWLRFCGRSACNNPTQPHVGRESRIRKHNIDDSLTLNERFVPQPRRRFLPVIVRRWRKSRRKGKKRDGCWLLSASVQLFPPRCYLLLAGLSCTRSRRLAAVQDPRPTTKMLHSMLVFVFRGRLAPTESICAASTTVDGGGRRRSARASPLASLTQTHIAYNHQGLNVLRPFSVWLAAISISCEGGLSNAISMYGLLCREVFVTVDAYSIYASTTNFVVIPNRRVVVCTCT</sequence>
<reference evidence="1" key="1">
    <citation type="journal article" date="2013" name="Genetics">
        <title>The draft genome and transcriptome of Panagrellus redivivus are shaped by the harsh demands of a free-living lifestyle.</title>
        <authorList>
            <person name="Srinivasan J."/>
            <person name="Dillman A.R."/>
            <person name="Macchietto M.G."/>
            <person name="Heikkinen L."/>
            <person name="Lakso M."/>
            <person name="Fracchia K.M."/>
            <person name="Antoshechkin I."/>
            <person name="Mortazavi A."/>
            <person name="Wong G."/>
            <person name="Sternberg P.W."/>
        </authorList>
    </citation>
    <scope>NUCLEOTIDE SEQUENCE [LARGE SCALE GENOMIC DNA]</scope>
    <source>
        <strain evidence="1">MT8872</strain>
    </source>
</reference>
<accession>A0A7E4UZ40</accession>
<name>A0A7E4UZ40_PANRE</name>
<organism evidence="1 2">
    <name type="scientific">Panagrellus redivivus</name>
    <name type="common">Microworm</name>
    <dbReference type="NCBI Taxonomy" id="6233"/>
    <lineage>
        <taxon>Eukaryota</taxon>
        <taxon>Metazoa</taxon>
        <taxon>Ecdysozoa</taxon>
        <taxon>Nematoda</taxon>
        <taxon>Chromadorea</taxon>
        <taxon>Rhabditida</taxon>
        <taxon>Tylenchina</taxon>
        <taxon>Panagrolaimomorpha</taxon>
        <taxon>Panagrolaimoidea</taxon>
        <taxon>Panagrolaimidae</taxon>
        <taxon>Panagrellus</taxon>
    </lineage>
</organism>
<proteinExistence type="predicted"/>
<dbReference type="WBParaSite" id="Pan_g14594.t1">
    <property type="protein sequence ID" value="Pan_g14594.t1"/>
    <property type="gene ID" value="Pan_g14594"/>
</dbReference>
<dbReference type="Proteomes" id="UP000492821">
    <property type="component" value="Unassembled WGS sequence"/>
</dbReference>
<keyword evidence="1" id="KW-1185">Reference proteome</keyword>
<reference evidence="2" key="2">
    <citation type="submission" date="2020-10" db="UniProtKB">
        <authorList>
            <consortium name="WormBaseParasite"/>
        </authorList>
    </citation>
    <scope>IDENTIFICATION</scope>
</reference>
<protein>
    <submittedName>
        <fullName evidence="2">Secreted protein</fullName>
    </submittedName>
</protein>
<evidence type="ECO:0000313" key="1">
    <source>
        <dbReference type="Proteomes" id="UP000492821"/>
    </source>
</evidence>
<evidence type="ECO:0000313" key="2">
    <source>
        <dbReference type="WBParaSite" id="Pan_g14594.t1"/>
    </source>
</evidence>